<evidence type="ECO:0000313" key="2">
    <source>
        <dbReference type="EMBL" id="MBP1888652.1"/>
    </source>
</evidence>
<evidence type="ECO:0000256" key="1">
    <source>
        <dbReference type="SAM" id="Phobius"/>
    </source>
</evidence>
<keyword evidence="3" id="KW-1185">Reference proteome</keyword>
<reference evidence="2 3" key="1">
    <citation type="submission" date="2021-03" db="EMBL/GenBank/DDBJ databases">
        <title>Genomic Encyclopedia of Type Strains, Phase IV (KMG-IV): sequencing the most valuable type-strain genomes for metagenomic binning, comparative biology and taxonomic classification.</title>
        <authorList>
            <person name="Goeker M."/>
        </authorList>
    </citation>
    <scope>NUCLEOTIDE SEQUENCE [LARGE SCALE GENOMIC DNA]</scope>
    <source>
        <strain evidence="2 3">DSM 3984</strain>
    </source>
</reference>
<name>A0ABS4EXC9_9CLOT</name>
<accession>A0ABS4EXC9</accession>
<dbReference type="RefSeq" id="WP_209795386.1">
    <property type="nucleotide sequence ID" value="NZ_JAGGJZ010000001.1"/>
</dbReference>
<feature type="transmembrane region" description="Helical" evidence="1">
    <location>
        <begin position="45"/>
        <end position="69"/>
    </location>
</feature>
<keyword evidence="1" id="KW-1133">Transmembrane helix</keyword>
<gene>
    <name evidence="2" type="ORF">J2Z53_000231</name>
</gene>
<keyword evidence="1" id="KW-0812">Transmembrane</keyword>
<comment type="caution">
    <text evidence="2">The sequence shown here is derived from an EMBL/GenBank/DDBJ whole genome shotgun (WGS) entry which is preliminary data.</text>
</comment>
<dbReference type="EMBL" id="JAGGJZ010000001">
    <property type="protein sequence ID" value="MBP1888652.1"/>
    <property type="molecule type" value="Genomic_DNA"/>
</dbReference>
<proteinExistence type="predicted"/>
<keyword evidence="1" id="KW-0472">Membrane</keyword>
<organism evidence="2 3">
    <name type="scientific">Clostridium moniliforme</name>
    <dbReference type="NCBI Taxonomy" id="39489"/>
    <lineage>
        <taxon>Bacteria</taxon>
        <taxon>Bacillati</taxon>
        <taxon>Bacillota</taxon>
        <taxon>Clostridia</taxon>
        <taxon>Eubacteriales</taxon>
        <taxon>Clostridiaceae</taxon>
        <taxon>Clostridium</taxon>
    </lineage>
</organism>
<protein>
    <submittedName>
        <fullName evidence="2">Na+-driven multidrug efflux pump</fullName>
    </submittedName>
</protein>
<sequence>MLLLAIIIILMITFFIKSISTFKKAKKENCDEDKLREINKKASRYMIISVILVPVFIFLSFKIIIEYFLF</sequence>
<dbReference type="Proteomes" id="UP000783390">
    <property type="component" value="Unassembled WGS sequence"/>
</dbReference>
<evidence type="ECO:0000313" key="3">
    <source>
        <dbReference type="Proteomes" id="UP000783390"/>
    </source>
</evidence>